<protein>
    <submittedName>
        <fullName evidence="2">Uncharacterized protein</fullName>
    </submittedName>
</protein>
<accession>A0A4C1Z2V4</accession>
<feature type="compositionally biased region" description="Basic and acidic residues" evidence="1">
    <location>
        <begin position="88"/>
        <end position="98"/>
    </location>
</feature>
<sequence length="98" mass="11012">MTVGLTAPYEARVYKLFCVDLLTSSRRELFNPNFIYAVKAIDDFYFYPNAAEKRFQSCKFGVSGVSDETTSGHEARARPPSRTCGQKVARDPRTNAHA</sequence>
<gene>
    <name evidence="2" type="ORF">EVAR_52461_1</name>
</gene>
<dbReference type="Proteomes" id="UP000299102">
    <property type="component" value="Unassembled WGS sequence"/>
</dbReference>
<evidence type="ECO:0000313" key="2">
    <source>
        <dbReference type="EMBL" id="GBP81562.1"/>
    </source>
</evidence>
<feature type="region of interest" description="Disordered" evidence="1">
    <location>
        <begin position="64"/>
        <end position="98"/>
    </location>
</feature>
<proteinExistence type="predicted"/>
<name>A0A4C1Z2V4_EUMVA</name>
<evidence type="ECO:0000313" key="3">
    <source>
        <dbReference type="Proteomes" id="UP000299102"/>
    </source>
</evidence>
<dbReference type="AlphaFoldDB" id="A0A4C1Z2V4"/>
<organism evidence="2 3">
    <name type="scientific">Eumeta variegata</name>
    <name type="common">Bagworm moth</name>
    <name type="synonym">Eumeta japonica</name>
    <dbReference type="NCBI Taxonomy" id="151549"/>
    <lineage>
        <taxon>Eukaryota</taxon>
        <taxon>Metazoa</taxon>
        <taxon>Ecdysozoa</taxon>
        <taxon>Arthropoda</taxon>
        <taxon>Hexapoda</taxon>
        <taxon>Insecta</taxon>
        <taxon>Pterygota</taxon>
        <taxon>Neoptera</taxon>
        <taxon>Endopterygota</taxon>
        <taxon>Lepidoptera</taxon>
        <taxon>Glossata</taxon>
        <taxon>Ditrysia</taxon>
        <taxon>Tineoidea</taxon>
        <taxon>Psychidae</taxon>
        <taxon>Oiketicinae</taxon>
        <taxon>Eumeta</taxon>
    </lineage>
</organism>
<evidence type="ECO:0000256" key="1">
    <source>
        <dbReference type="SAM" id="MobiDB-lite"/>
    </source>
</evidence>
<dbReference type="EMBL" id="BGZK01001518">
    <property type="protein sequence ID" value="GBP81562.1"/>
    <property type="molecule type" value="Genomic_DNA"/>
</dbReference>
<comment type="caution">
    <text evidence="2">The sequence shown here is derived from an EMBL/GenBank/DDBJ whole genome shotgun (WGS) entry which is preliminary data.</text>
</comment>
<keyword evidence="3" id="KW-1185">Reference proteome</keyword>
<reference evidence="2 3" key="1">
    <citation type="journal article" date="2019" name="Commun. Biol.">
        <title>The bagworm genome reveals a unique fibroin gene that provides high tensile strength.</title>
        <authorList>
            <person name="Kono N."/>
            <person name="Nakamura H."/>
            <person name="Ohtoshi R."/>
            <person name="Tomita M."/>
            <person name="Numata K."/>
            <person name="Arakawa K."/>
        </authorList>
    </citation>
    <scope>NUCLEOTIDE SEQUENCE [LARGE SCALE GENOMIC DNA]</scope>
</reference>